<proteinExistence type="predicted"/>
<reference evidence="2 3" key="1">
    <citation type="journal article" date="2017" name="Gigascience">
        <title>Draft genome of the honey bee ectoparasitic mite, Tropilaelaps mercedesae, is shaped by the parasitic life history.</title>
        <authorList>
            <person name="Dong X."/>
            <person name="Armstrong S.D."/>
            <person name="Xia D."/>
            <person name="Makepeace B.L."/>
            <person name="Darby A.C."/>
            <person name="Kadowaki T."/>
        </authorList>
    </citation>
    <scope>NUCLEOTIDE SEQUENCE [LARGE SCALE GENOMIC DNA]</scope>
    <source>
        <strain evidence="2">Wuxi-XJTLU</strain>
    </source>
</reference>
<organism evidence="2 3">
    <name type="scientific">Tropilaelaps mercedesae</name>
    <dbReference type="NCBI Taxonomy" id="418985"/>
    <lineage>
        <taxon>Eukaryota</taxon>
        <taxon>Metazoa</taxon>
        <taxon>Ecdysozoa</taxon>
        <taxon>Arthropoda</taxon>
        <taxon>Chelicerata</taxon>
        <taxon>Arachnida</taxon>
        <taxon>Acari</taxon>
        <taxon>Parasitiformes</taxon>
        <taxon>Mesostigmata</taxon>
        <taxon>Gamasina</taxon>
        <taxon>Dermanyssoidea</taxon>
        <taxon>Laelapidae</taxon>
        <taxon>Tropilaelaps</taxon>
    </lineage>
</organism>
<gene>
    <name evidence="2" type="ORF">BIW11_10078</name>
</gene>
<dbReference type="EMBL" id="MNPL01010831">
    <property type="protein sequence ID" value="OQR72909.1"/>
    <property type="molecule type" value="Genomic_DNA"/>
</dbReference>
<evidence type="ECO:0000313" key="2">
    <source>
        <dbReference type="EMBL" id="OQR72909.1"/>
    </source>
</evidence>
<evidence type="ECO:0000313" key="3">
    <source>
        <dbReference type="Proteomes" id="UP000192247"/>
    </source>
</evidence>
<comment type="caution">
    <text evidence="2">The sequence shown here is derived from an EMBL/GenBank/DDBJ whole genome shotgun (WGS) entry which is preliminary data.</text>
</comment>
<accession>A0A1V9XHD6</accession>
<sequence>MCLEVLVVYILVNGYTACGGIMPRISRFSSLSSHSSSTAAPSDQSNRPEKSRMPEDAHVLHNFAQSTTAVRARDASHGHVPIVRDARDLQDGPAPVECGQRCALVAELRGIVTSILTGRISPVTLTVLSLRYADVKGCAIPFRRLGCGSLVELFQQYFADEMACNYMHYYNDYVVWMKDDQISRDTVIARLRRYAHVQRHPTASTRYVLQRTPSIRKTLFKKSFTVNRFRVSFHVTTSVPPG</sequence>
<dbReference type="AlphaFoldDB" id="A0A1V9XHD6"/>
<name>A0A1V9XHD6_9ACAR</name>
<protein>
    <submittedName>
        <fullName evidence="2">Uncharacterized protein</fullName>
    </submittedName>
</protein>
<dbReference type="InParanoid" id="A0A1V9XHD6"/>
<feature type="region of interest" description="Disordered" evidence="1">
    <location>
        <begin position="32"/>
        <end position="53"/>
    </location>
</feature>
<keyword evidence="3" id="KW-1185">Reference proteome</keyword>
<evidence type="ECO:0000256" key="1">
    <source>
        <dbReference type="SAM" id="MobiDB-lite"/>
    </source>
</evidence>
<dbReference type="OrthoDB" id="10508082at2759"/>
<dbReference type="Proteomes" id="UP000192247">
    <property type="component" value="Unassembled WGS sequence"/>
</dbReference>
<feature type="compositionally biased region" description="Low complexity" evidence="1">
    <location>
        <begin position="32"/>
        <end position="45"/>
    </location>
</feature>